<sequence>MSQAANDGQGRAWFLVTVLCAAAVFALWFLAQRDRVPPIEQSALGLDGLGIWLNADGMDARRFHGRGPLSGEGVGLRVLPLYDHDLDRGSVTFGGGENTYLNATPRGISRHVVTTKIETLPTFIILPKWRDGVRMLGAVHPEFLIPVTGSAGPAERITTGANADLAIDREVDREVDRADDDEGGRVDEHDPRPTYVDPAIIRGEILDWVDVPLGDFLPQSARLYAPQFMALPDNCVPLVGDPDRALLAECSLGEATYHVLSDPDLINNHGLAQGDNAAIARALITRLAGDGDVLIDYSTAVYLTARPDEHQRSWADMARMFEPPFTWLWLAGAGLLALLLWRAGIRGRPLLSIYGQGHGAARAVALQAQARLMRNAHADGALLRTLVAGRRQALADAWLGRERRAGHAFRRVVARLRLKDEALAAHLTDIFNRADALPDRIRPEVAADALADVERAYQKALELA</sequence>
<evidence type="ECO:0000313" key="2">
    <source>
        <dbReference type="EMBL" id="ABI66965.1"/>
    </source>
</evidence>
<keyword evidence="1" id="KW-0812">Transmembrane</keyword>
<dbReference type="HOGENOM" id="CLU_588999_0_0_5"/>
<accession>Q0AL78</accession>
<keyword evidence="1" id="KW-0472">Membrane</keyword>
<organism evidence="2 3">
    <name type="scientific">Maricaulis maris (strain MCS10)</name>
    <name type="common">Caulobacter maris</name>
    <dbReference type="NCBI Taxonomy" id="394221"/>
    <lineage>
        <taxon>Bacteria</taxon>
        <taxon>Pseudomonadati</taxon>
        <taxon>Pseudomonadota</taxon>
        <taxon>Alphaproteobacteria</taxon>
        <taxon>Maricaulales</taxon>
        <taxon>Maricaulaceae</taxon>
        <taxon>Maricaulis</taxon>
    </lineage>
</organism>
<keyword evidence="3" id="KW-1185">Reference proteome</keyword>
<evidence type="ECO:0000256" key="1">
    <source>
        <dbReference type="SAM" id="Phobius"/>
    </source>
</evidence>
<dbReference type="OrthoDB" id="7198805at2"/>
<protein>
    <recommendedName>
        <fullName evidence="4">DUF4350 domain-containing protein</fullName>
    </recommendedName>
</protein>
<feature type="transmembrane region" description="Helical" evidence="1">
    <location>
        <begin position="327"/>
        <end position="345"/>
    </location>
</feature>
<dbReference type="KEGG" id="mmr:Mmar10_2679"/>
<dbReference type="RefSeq" id="WP_011644609.1">
    <property type="nucleotide sequence ID" value="NC_008347.1"/>
</dbReference>
<reference evidence="2 3" key="1">
    <citation type="submission" date="2006-08" db="EMBL/GenBank/DDBJ databases">
        <title>Complete sequence of Maricaulis maris MCS10.</title>
        <authorList>
            <consortium name="US DOE Joint Genome Institute"/>
            <person name="Copeland A."/>
            <person name="Lucas S."/>
            <person name="Lapidus A."/>
            <person name="Barry K."/>
            <person name="Detter J.C."/>
            <person name="Glavina del Rio T."/>
            <person name="Hammon N."/>
            <person name="Israni S."/>
            <person name="Dalin E."/>
            <person name="Tice H."/>
            <person name="Pitluck S."/>
            <person name="Saunders E."/>
            <person name="Brettin T."/>
            <person name="Bruce D."/>
            <person name="Han C."/>
            <person name="Tapia R."/>
            <person name="Gilna P."/>
            <person name="Schmutz J."/>
            <person name="Larimer F."/>
            <person name="Land M."/>
            <person name="Hauser L."/>
            <person name="Kyrpides N."/>
            <person name="Mikhailova N."/>
            <person name="Viollier P."/>
            <person name="Stephens C."/>
            <person name="Richardson P."/>
        </authorList>
    </citation>
    <scope>NUCLEOTIDE SEQUENCE [LARGE SCALE GENOMIC DNA]</scope>
    <source>
        <strain evidence="2 3">MCS10</strain>
    </source>
</reference>
<evidence type="ECO:0008006" key="4">
    <source>
        <dbReference type="Google" id="ProtNLM"/>
    </source>
</evidence>
<dbReference type="eggNOG" id="ENOG502ZSFJ">
    <property type="taxonomic scope" value="Bacteria"/>
</dbReference>
<gene>
    <name evidence="2" type="ordered locus">Mmar10_2679</name>
</gene>
<proteinExistence type="predicted"/>
<evidence type="ECO:0000313" key="3">
    <source>
        <dbReference type="Proteomes" id="UP000001964"/>
    </source>
</evidence>
<dbReference type="EMBL" id="CP000449">
    <property type="protein sequence ID" value="ABI66965.1"/>
    <property type="molecule type" value="Genomic_DNA"/>
</dbReference>
<dbReference type="AlphaFoldDB" id="Q0AL78"/>
<dbReference type="Proteomes" id="UP000001964">
    <property type="component" value="Chromosome"/>
</dbReference>
<dbReference type="STRING" id="394221.Mmar10_2679"/>
<feature type="transmembrane region" description="Helical" evidence="1">
    <location>
        <begin position="12"/>
        <end position="31"/>
    </location>
</feature>
<name>Q0AL78_MARMM</name>
<keyword evidence="1" id="KW-1133">Transmembrane helix</keyword>